<dbReference type="PANTHER" id="PTHR11994">
    <property type="entry name" value="60S RIBOSOMAL PROTEIN L11-RELATED"/>
    <property type="match status" value="1"/>
</dbReference>
<dbReference type="eggNOG" id="COG0094">
    <property type="taxonomic scope" value="Bacteria"/>
</dbReference>
<keyword evidence="3 5" id="KW-0687">Ribonucleoprotein</keyword>
<keyword evidence="5" id="KW-0694">RNA-binding</keyword>
<dbReference type="FunFam" id="3.30.1440.10:FF:000001">
    <property type="entry name" value="50S ribosomal protein L5"/>
    <property type="match status" value="1"/>
</dbReference>
<evidence type="ECO:0000256" key="5">
    <source>
        <dbReference type="HAMAP-Rule" id="MF_01333"/>
    </source>
</evidence>
<dbReference type="PIRSF" id="PIRSF002161">
    <property type="entry name" value="Ribosomal_L5"/>
    <property type="match status" value="1"/>
</dbReference>
<organism evidence="9 10">
    <name type="scientific">Algoriphagus marincola HL-49</name>
    <dbReference type="NCBI Taxonomy" id="1305737"/>
    <lineage>
        <taxon>Bacteria</taxon>
        <taxon>Pseudomonadati</taxon>
        <taxon>Bacteroidota</taxon>
        <taxon>Cytophagia</taxon>
        <taxon>Cytophagales</taxon>
        <taxon>Cyclobacteriaceae</taxon>
        <taxon>Algoriphagus</taxon>
    </lineage>
</organism>
<name>A0A0P7YNE6_9BACT</name>
<feature type="domain" description="Large ribosomal subunit protein uL5 N-terminal" evidence="7">
    <location>
        <begin position="26"/>
        <end position="82"/>
    </location>
</feature>
<dbReference type="PATRIC" id="fig|1305737.6.peg.2141"/>
<accession>A0A0P7YNE6</accession>
<dbReference type="InterPro" id="IPR020930">
    <property type="entry name" value="Ribosomal_uL5_bac-type"/>
</dbReference>
<evidence type="ECO:0000259" key="8">
    <source>
        <dbReference type="Pfam" id="PF00673"/>
    </source>
</evidence>
<reference evidence="9 10" key="1">
    <citation type="submission" date="2015-09" db="EMBL/GenBank/DDBJ databases">
        <title>Identification and resolution of microdiversity through metagenomic sequencing of parallel consortia.</title>
        <authorList>
            <person name="Nelson W.C."/>
            <person name="Romine M.F."/>
            <person name="Lindemann S.R."/>
        </authorList>
    </citation>
    <scope>NUCLEOTIDE SEQUENCE [LARGE SCALE GENOMIC DNA]</scope>
    <source>
        <strain evidence="9">HL-49</strain>
    </source>
</reference>
<feature type="domain" description="Large ribosomal subunit protein uL5 C-terminal" evidence="8">
    <location>
        <begin position="86"/>
        <end position="179"/>
    </location>
</feature>
<keyword evidence="2 5" id="KW-0689">Ribosomal protein</keyword>
<dbReference type="Proteomes" id="UP000050421">
    <property type="component" value="Unassembled WGS sequence"/>
</dbReference>
<comment type="caution">
    <text evidence="9">The sequence shown here is derived from an EMBL/GenBank/DDBJ whole genome shotgun (WGS) entry which is preliminary data.</text>
</comment>
<dbReference type="GO" id="GO:1990904">
    <property type="term" value="C:ribonucleoprotein complex"/>
    <property type="evidence" value="ECO:0007669"/>
    <property type="project" value="UniProtKB-KW"/>
</dbReference>
<evidence type="ECO:0000256" key="3">
    <source>
        <dbReference type="ARBA" id="ARBA00023274"/>
    </source>
</evidence>
<dbReference type="Pfam" id="PF00673">
    <property type="entry name" value="Ribosomal_L5_C"/>
    <property type="match status" value="1"/>
</dbReference>
<dbReference type="PROSITE" id="PS00358">
    <property type="entry name" value="RIBOSOMAL_L5"/>
    <property type="match status" value="1"/>
</dbReference>
<comment type="function">
    <text evidence="5">This is 1 of the proteins that bind and probably mediate the attachment of the 5S RNA into the large ribosomal subunit, where it forms part of the central protuberance. In the 70S ribosome it contacts protein S13 of the 30S subunit (bridge B1b), connecting the 2 subunits; this bridge is implicated in subunit movement. Contacts the P site tRNA; the 5S rRNA and some of its associated proteins might help stabilize positioning of ribosome-bound tRNAs.</text>
</comment>
<keyword evidence="5" id="KW-0699">rRNA-binding</keyword>
<evidence type="ECO:0000313" key="10">
    <source>
        <dbReference type="Proteomes" id="UP000050421"/>
    </source>
</evidence>
<dbReference type="EMBL" id="LJXT01000036">
    <property type="protein sequence ID" value="KPQ16848.1"/>
    <property type="molecule type" value="Genomic_DNA"/>
</dbReference>
<keyword evidence="5" id="KW-0820">tRNA-binding</keyword>
<dbReference type="Pfam" id="PF00281">
    <property type="entry name" value="Ribosomal_L5"/>
    <property type="match status" value="1"/>
</dbReference>
<evidence type="ECO:0000256" key="1">
    <source>
        <dbReference type="ARBA" id="ARBA00008553"/>
    </source>
</evidence>
<evidence type="ECO:0000259" key="7">
    <source>
        <dbReference type="Pfam" id="PF00281"/>
    </source>
</evidence>
<dbReference type="GO" id="GO:0000049">
    <property type="term" value="F:tRNA binding"/>
    <property type="evidence" value="ECO:0007669"/>
    <property type="project" value="UniProtKB-UniRule"/>
</dbReference>
<dbReference type="InterPro" id="IPR031309">
    <property type="entry name" value="Ribosomal_uL5_C"/>
</dbReference>
<dbReference type="InterPro" id="IPR002132">
    <property type="entry name" value="Ribosomal_uL5"/>
</dbReference>
<evidence type="ECO:0000313" key="9">
    <source>
        <dbReference type="EMBL" id="KPQ16848.1"/>
    </source>
</evidence>
<dbReference type="HAMAP" id="MF_01333_B">
    <property type="entry name" value="Ribosomal_uL5_B"/>
    <property type="match status" value="1"/>
</dbReference>
<protein>
    <recommendedName>
        <fullName evidence="4 5">Large ribosomal subunit protein uL5</fullName>
    </recommendedName>
</protein>
<sequence length="186" mass="20567">MANPRMKDKYLSEIVPGLKEKFQYKSVMQVPKLSKIVISKGIGAAVADKKLVDQGVEELSLISGQRAVATIAKKSVSNFKLREGMPIGAKVTLRGNMMYEFLDRLMTVALPRVRDFKGISDKGFDGRGNYTLGVTEQIIFPEISIEKVNRISGMDITFVTSAPSDEESFALLKAFGMPFVNKNNPE</sequence>
<evidence type="ECO:0000256" key="2">
    <source>
        <dbReference type="ARBA" id="ARBA00022980"/>
    </source>
</evidence>
<dbReference type="GO" id="GO:0005840">
    <property type="term" value="C:ribosome"/>
    <property type="evidence" value="ECO:0007669"/>
    <property type="project" value="UniProtKB-KW"/>
</dbReference>
<dbReference type="OrthoDB" id="9806626at2"/>
<proteinExistence type="inferred from homology"/>
<dbReference type="InterPro" id="IPR022803">
    <property type="entry name" value="Ribosomal_uL5_dom_sf"/>
</dbReference>
<evidence type="ECO:0000256" key="6">
    <source>
        <dbReference type="RuleBase" id="RU003930"/>
    </source>
</evidence>
<dbReference type="InterPro" id="IPR020929">
    <property type="entry name" value="Ribosomal_uL5_CS"/>
</dbReference>
<dbReference type="NCBIfam" id="NF000585">
    <property type="entry name" value="PRK00010.1"/>
    <property type="match status" value="1"/>
</dbReference>
<dbReference type="GO" id="GO:0019843">
    <property type="term" value="F:rRNA binding"/>
    <property type="evidence" value="ECO:0007669"/>
    <property type="project" value="UniProtKB-UniRule"/>
</dbReference>
<dbReference type="GO" id="GO:0003735">
    <property type="term" value="F:structural constituent of ribosome"/>
    <property type="evidence" value="ECO:0007669"/>
    <property type="project" value="InterPro"/>
</dbReference>
<dbReference type="Gene3D" id="3.30.1440.10">
    <property type="match status" value="1"/>
</dbReference>
<dbReference type="InterPro" id="IPR031310">
    <property type="entry name" value="Ribosomal_uL5_N"/>
</dbReference>
<comment type="subunit">
    <text evidence="5">Part of the 50S ribosomal subunit; part of the 5S rRNA/L5/L18/L25 subcomplex. Contacts the 5S rRNA and the P site tRNA. Forms a bridge to the 30S subunit in the 70S ribosome.</text>
</comment>
<dbReference type="SUPFAM" id="SSF55282">
    <property type="entry name" value="RL5-like"/>
    <property type="match status" value="1"/>
</dbReference>
<evidence type="ECO:0000256" key="4">
    <source>
        <dbReference type="ARBA" id="ARBA00035245"/>
    </source>
</evidence>
<dbReference type="GO" id="GO:0006412">
    <property type="term" value="P:translation"/>
    <property type="evidence" value="ECO:0007669"/>
    <property type="project" value="UniProtKB-UniRule"/>
</dbReference>
<comment type="similarity">
    <text evidence="1 5 6">Belongs to the universal ribosomal protein uL5 family.</text>
</comment>
<dbReference type="STRING" id="1305737.GCA_000526355_03501"/>
<dbReference type="AlphaFoldDB" id="A0A0P7YNE6"/>
<gene>
    <name evidence="5 9" type="primary">rplE</name>
    <name evidence="9" type="ORF">HLUCCX10_07475</name>
</gene>